<sequence length="67" mass="8143">MFDWEYRKLFNLLTMFTLKTHVIEIKSSSIIKTSKQYLSKQYFIGSFSIEQFFDPTQFRVDLLQHNN</sequence>
<organism evidence="1 2">
    <name type="scientific">Brachionus plicatilis</name>
    <name type="common">Marine rotifer</name>
    <name type="synonym">Brachionus muelleri</name>
    <dbReference type="NCBI Taxonomy" id="10195"/>
    <lineage>
        <taxon>Eukaryota</taxon>
        <taxon>Metazoa</taxon>
        <taxon>Spiralia</taxon>
        <taxon>Gnathifera</taxon>
        <taxon>Rotifera</taxon>
        <taxon>Eurotatoria</taxon>
        <taxon>Monogononta</taxon>
        <taxon>Pseudotrocha</taxon>
        <taxon>Ploima</taxon>
        <taxon>Brachionidae</taxon>
        <taxon>Brachionus</taxon>
    </lineage>
</organism>
<accession>A0A3M7RZE0</accession>
<evidence type="ECO:0000313" key="1">
    <source>
        <dbReference type="EMBL" id="RNA28931.1"/>
    </source>
</evidence>
<name>A0A3M7RZE0_BRAPC</name>
<proteinExistence type="predicted"/>
<keyword evidence="2" id="KW-1185">Reference proteome</keyword>
<dbReference type="AlphaFoldDB" id="A0A3M7RZE0"/>
<dbReference type="Proteomes" id="UP000276133">
    <property type="component" value="Unassembled WGS sequence"/>
</dbReference>
<evidence type="ECO:0000313" key="2">
    <source>
        <dbReference type="Proteomes" id="UP000276133"/>
    </source>
</evidence>
<gene>
    <name evidence="1" type="ORF">BpHYR1_040697</name>
</gene>
<dbReference type="EMBL" id="REGN01002308">
    <property type="protein sequence ID" value="RNA28931.1"/>
    <property type="molecule type" value="Genomic_DNA"/>
</dbReference>
<protein>
    <submittedName>
        <fullName evidence="1">Uncharacterized protein</fullName>
    </submittedName>
</protein>
<reference evidence="1 2" key="1">
    <citation type="journal article" date="2018" name="Sci. Rep.">
        <title>Genomic signatures of local adaptation to the degree of environmental predictability in rotifers.</title>
        <authorList>
            <person name="Franch-Gras L."/>
            <person name="Hahn C."/>
            <person name="Garcia-Roger E.M."/>
            <person name="Carmona M.J."/>
            <person name="Serra M."/>
            <person name="Gomez A."/>
        </authorList>
    </citation>
    <scope>NUCLEOTIDE SEQUENCE [LARGE SCALE GENOMIC DNA]</scope>
    <source>
        <strain evidence="1">HYR1</strain>
    </source>
</reference>
<comment type="caution">
    <text evidence="1">The sequence shown here is derived from an EMBL/GenBank/DDBJ whole genome shotgun (WGS) entry which is preliminary data.</text>
</comment>